<organism evidence="2 3">
    <name type="scientific">Dryococelus australis</name>
    <dbReference type="NCBI Taxonomy" id="614101"/>
    <lineage>
        <taxon>Eukaryota</taxon>
        <taxon>Metazoa</taxon>
        <taxon>Ecdysozoa</taxon>
        <taxon>Arthropoda</taxon>
        <taxon>Hexapoda</taxon>
        <taxon>Insecta</taxon>
        <taxon>Pterygota</taxon>
        <taxon>Neoptera</taxon>
        <taxon>Polyneoptera</taxon>
        <taxon>Phasmatodea</taxon>
        <taxon>Verophasmatodea</taxon>
        <taxon>Anareolatae</taxon>
        <taxon>Phasmatidae</taxon>
        <taxon>Eurycanthinae</taxon>
        <taxon>Dryococelus</taxon>
    </lineage>
</organism>
<sequence>MVGGLMSRAHLCPSSTCAHDSAAMAVIFCTLRAFLITHMVRFPASLRLLESITMLLLAPSFTVSLVAGIQGITSFDQYDGFFCHTGGSQFDSVWWDHGQVKGNLAGHKGNSFGWDAIARMQKAKIADVDVVRNVDIGRGFCDELCSPMSPSSTLMQMMVCSRVWRRVGQHNDPAPIRERHTSRTPGVMTWGAITYDSWSEHSDIAVHTRYTQQEPLTRVEPGETECTAVTHERAASHPLHTCFDINCTTTLNPFGHTLVSELQSTSKRLKKKFFLPPSKHSISKYTHQIRTKLLKGPALNLPTDFPPIKNRIIAESPVRTYTQCDWNTARQFGALRLAAMGYLMCVAISSLSVPRFSASNAENIPSSRTSEQNSVITSRFRSTHDVSPVCVRSFTPAERGCLEDSAVHTRCTQQEPLTRVVPGETECSAATHERAARHPLDTCCEVNCTTIDRSRCLYRELQPRTLAKWCRWPATCWNTVRQSAPVSLLQWRVVNCCKVGRCLLSAVHNRRTQQDPITTAEPGETEYNFNHSQRAGKGPIIHILWRHRPSYISMAEGNGGDRSQFRRKGLDRRARSEEGSGTRARVKAARCAGMLPPPTRPPGGRCTRRHANRGSCLTTWGAAPAPAAARNNKPLLL</sequence>
<proteinExistence type="predicted"/>
<feature type="region of interest" description="Disordered" evidence="1">
    <location>
        <begin position="555"/>
        <end position="585"/>
    </location>
</feature>
<name>A0ABQ9G7Y4_9NEOP</name>
<evidence type="ECO:0000256" key="1">
    <source>
        <dbReference type="SAM" id="MobiDB-lite"/>
    </source>
</evidence>
<keyword evidence="3" id="KW-1185">Reference proteome</keyword>
<evidence type="ECO:0000313" key="3">
    <source>
        <dbReference type="Proteomes" id="UP001159363"/>
    </source>
</evidence>
<accession>A0ABQ9G7Y4</accession>
<feature type="compositionally biased region" description="Basic and acidic residues" evidence="1">
    <location>
        <begin position="571"/>
        <end position="580"/>
    </location>
</feature>
<evidence type="ECO:0000313" key="2">
    <source>
        <dbReference type="EMBL" id="KAJ8868550.1"/>
    </source>
</evidence>
<protein>
    <submittedName>
        <fullName evidence="2">Uncharacterized protein</fullName>
    </submittedName>
</protein>
<reference evidence="2 3" key="1">
    <citation type="submission" date="2023-02" db="EMBL/GenBank/DDBJ databases">
        <title>LHISI_Scaffold_Assembly.</title>
        <authorList>
            <person name="Stuart O.P."/>
            <person name="Cleave R."/>
            <person name="Magrath M.J.L."/>
            <person name="Mikheyev A.S."/>
        </authorList>
    </citation>
    <scope>NUCLEOTIDE SEQUENCE [LARGE SCALE GENOMIC DNA]</scope>
    <source>
        <strain evidence="2">Daus_M_001</strain>
        <tissue evidence="2">Leg muscle</tissue>
    </source>
</reference>
<dbReference type="Proteomes" id="UP001159363">
    <property type="component" value="Chromosome 13"/>
</dbReference>
<comment type="caution">
    <text evidence="2">The sequence shown here is derived from an EMBL/GenBank/DDBJ whole genome shotgun (WGS) entry which is preliminary data.</text>
</comment>
<gene>
    <name evidence="2" type="ORF">PR048_030088</name>
</gene>
<dbReference type="EMBL" id="JARBHB010000014">
    <property type="protein sequence ID" value="KAJ8868550.1"/>
    <property type="molecule type" value="Genomic_DNA"/>
</dbReference>